<dbReference type="GO" id="GO:0035091">
    <property type="term" value="F:phosphatidylinositol binding"/>
    <property type="evidence" value="ECO:0007669"/>
    <property type="project" value="TreeGrafter"/>
</dbReference>
<feature type="domain" description="Ras-associating" evidence="7">
    <location>
        <begin position="8"/>
        <end position="76"/>
    </location>
</feature>
<dbReference type="AlphaFoldDB" id="A0A060ZDI7"/>
<protein>
    <recommendedName>
        <fullName evidence="10">FERM domain-containing protein</fullName>
    </recommendedName>
</protein>
<evidence type="ECO:0008006" key="10">
    <source>
        <dbReference type="Google" id="ProtNLM"/>
    </source>
</evidence>
<evidence type="ECO:0000259" key="6">
    <source>
        <dbReference type="PROSITE" id="PS50057"/>
    </source>
</evidence>
<dbReference type="GO" id="GO:0006886">
    <property type="term" value="P:intracellular protein transport"/>
    <property type="evidence" value="ECO:0007669"/>
    <property type="project" value="TreeGrafter"/>
</dbReference>
<dbReference type="STRING" id="8022.A0A060ZDI7"/>
<name>A0A060ZDI7_ONCMY</name>
<dbReference type="PROSITE" id="PS50200">
    <property type="entry name" value="RA"/>
    <property type="match status" value="1"/>
</dbReference>
<dbReference type="GO" id="GO:0007165">
    <property type="term" value="P:signal transduction"/>
    <property type="evidence" value="ECO:0007669"/>
    <property type="project" value="InterPro"/>
</dbReference>
<evidence type="ECO:0000256" key="2">
    <source>
        <dbReference type="ARBA" id="ARBA00004184"/>
    </source>
</evidence>
<dbReference type="PANTHER" id="PTHR12431">
    <property type="entry name" value="SORTING NEXIN 17 AND 27"/>
    <property type="match status" value="1"/>
</dbReference>
<accession>A0A060ZDI7</accession>
<evidence type="ECO:0000256" key="1">
    <source>
        <dbReference type="ARBA" id="ARBA00004177"/>
    </source>
</evidence>
<dbReference type="InterPro" id="IPR048763">
    <property type="entry name" value="SNX17-31_FERM_F1"/>
</dbReference>
<dbReference type="PaxDb" id="8022-A0A060ZDI7"/>
<dbReference type="PANTHER" id="PTHR12431:SF16">
    <property type="entry name" value="SORTING NEXIN-17"/>
    <property type="match status" value="1"/>
</dbReference>
<evidence type="ECO:0000313" key="9">
    <source>
        <dbReference type="Proteomes" id="UP000193380"/>
    </source>
</evidence>
<reference evidence="8" key="1">
    <citation type="journal article" date="2014" name="Nat. Commun.">
        <title>The rainbow trout genome provides novel insights into evolution after whole-genome duplication in vertebrates.</title>
        <authorList>
            <person name="Berthelot C."/>
            <person name="Brunet F."/>
            <person name="Chalopin D."/>
            <person name="Juanchich A."/>
            <person name="Bernard M."/>
            <person name="Noel B."/>
            <person name="Bento P."/>
            <person name="Da Silva C."/>
            <person name="Labadie K."/>
            <person name="Alberti A."/>
            <person name="Aury J.M."/>
            <person name="Louis A."/>
            <person name="Dehais P."/>
            <person name="Bardou P."/>
            <person name="Montfort J."/>
            <person name="Klopp C."/>
            <person name="Cabau C."/>
            <person name="Gaspin C."/>
            <person name="Thorgaard G.H."/>
            <person name="Boussaha M."/>
            <person name="Quillet E."/>
            <person name="Guyomard R."/>
            <person name="Galiana D."/>
            <person name="Bobe J."/>
            <person name="Volff J.N."/>
            <person name="Genet C."/>
            <person name="Wincker P."/>
            <person name="Jaillon O."/>
            <person name="Roest Crollius H."/>
            <person name="Guiguen Y."/>
        </authorList>
    </citation>
    <scope>NUCLEOTIDE SEQUENCE [LARGE SCALE GENOMIC DNA]</scope>
</reference>
<evidence type="ECO:0000256" key="5">
    <source>
        <dbReference type="ARBA" id="ARBA00023136"/>
    </source>
</evidence>
<keyword evidence="3" id="KW-0967">Endosome</keyword>
<dbReference type="PROSITE" id="PS50057">
    <property type="entry name" value="FERM_3"/>
    <property type="match status" value="1"/>
</dbReference>
<organism evidence="8 9">
    <name type="scientific">Oncorhynchus mykiss</name>
    <name type="common">Rainbow trout</name>
    <name type="synonym">Salmo gairdneri</name>
    <dbReference type="NCBI Taxonomy" id="8022"/>
    <lineage>
        <taxon>Eukaryota</taxon>
        <taxon>Metazoa</taxon>
        <taxon>Chordata</taxon>
        <taxon>Craniata</taxon>
        <taxon>Vertebrata</taxon>
        <taxon>Euteleostomi</taxon>
        <taxon>Actinopterygii</taxon>
        <taxon>Neopterygii</taxon>
        <taxon>Teleostei</taxon>
        <taxon>Protacanthopterygii</taxon>
        <taxon>Salmoniformes</taxon>
        <taxon>Salmonidae</taxon>
        <taxon>Salmoninae</taxon>
        <taxon>Oncorhynchus</taxon>
    </lineage>
</organism>
<evidence type="ECO:0000313" key="8">
    <source>
        <dbReference type="EMBL" id="CDQ99280.1"/>
    </source>
</evidence>
<feature type="domain" description="FERM" evidence="6">
    <location>
        <begin position="10"/>
        <end position="76"/>
    </location>
</feature>
<dbReference type="GO" id="GO:0032456">
    <property type="term" value="P:endocytic recycling"/>
    <property type="evidence" value="ECO:0007669"/>
    <property type="project" value="TreeGrafter"/>
</dbReference>
<dbReference type="InterPro" id="IPR000159">
    <property type="entry name" value="RA_dom"/>
</dbReference>
<dbReference type="Proteomes" id="UP000193380">
    <property type="component" value="Unassembled WGS sequence"/>
</dbReference>
<dbReference type="EMBL" id="FR945017">
    <property type="protein sequence ID" value="CDQ99280.1"/>
    <property type="molecule type" value="Genomic_DNA"/>
</dbReference>
<sequence>ETQQIPTEEVPLEIYLSNGQKVEVNILTSDQTEDVLEAVASKLDLPDELVGYFSLFLVREGVDGGLTCKHSTLTLR</sequence>
<keyword evidence="5" id="KW-0472">Membrane</keyword>
<keyword evidence="4" id="KW-0446">Lipid-binding</keyword>
<evidence type="ECO:0000259" key="7">
    <source>
        <dbReference type="PROSITE" id="PS50200"/>
    </source>
</evidence>
<proteinExistence type="predicted"/>
<comment type="subcellular location">
    <subcellularLocation>
        <location evidence="2">Endomembrane system</location>
        <topology evidence="2">Peripheral membrane protein</topology>
    </subcellularLocation>
    <subcellularLocation>
        <location evidence="1">Endosome</location>
    </subcellularLocation>
</comment>
<dbReference type="Pfam" id="PF21273">
    <property type="entry name" value="SNX17-27-31_F1_FERM"/>
    <property type="match status" value="1"/>
</dbReference>
<dbReference type="GO" id="GO:0005769">
    <property type="term" value="C:early endosome"/>
    <property type="evidence" value="ECO:0007669"/>
    <property type="project" value="TreeGrafter"/>
</dbReference>
<dbReference type="InterPro" id="IPR000299">
    <property type="entry name" value="FERM_domain"/>
</dbReference>
<reference evidence="8" key="2">
    <citation type="submission" date="2014-03" db="EMBL/GenBank/DDBJ databases">
        <authorList>
            <person name="Genoscope - CEA"/>
        </authorList>
    </citation>
    <scope>NUCLEOTIDE SEQUENCE</scope>
</reference>
<feature type="non-terminal residue" evidence="8">
    <location>
        <position position="1"/>
    </location>
</feature>
<dbReference type="Gene3D" id="3.10.20.90">
    <property type="entry name" value="Phosphatidylinositol 3-kinase Catalytic Subunit, Chain A, domain 1"/>
    <property type="match status" value="1"/>
</dbReference>
<evidence type="ECO:0000256" key="4">
    <source>
        <dbReference type="ARBA" id="ARBA00023121"/>
    </source>
</evidence>
<gene>
    <name evidence="8" type="ORF">GSONMT00034280001</name>
</gene>
<evidence type="ECO:0000256" key="3">
    <source>
        <dbReference type="ARBA" id="ARBA00022753"/>
    </source>
</evidence>